<keyword evidence="1" id="KW-0723">Serine/threonine-protein kinase</keyword>
<dbReference type="InterPro" id="IPR050117">
    <property type="entry name" value="MAPK"/>
</dbReference>
<dbReference type="Pfam" id="PF00069">
    <property type="entry name" value="Pkinase"/>
    <property type="match status" value="1"/>
</dbReference>
<proteinExistence type="predicted"/>
<evidence type="ECO:0000259" key="4">
    <source>
        <dbReference type="PROSITE" id="PS50011"/>
    </source>
</evidence>
<gene>
    <name evidence="5" type="ORF">UREG_03691</name>
</gene>
<dbReference type="VEuPathDB" id="FungiDB:UREG_03691"/>
<feature type="domain" description="Protein kinase" evidence="4">
    <location>
        <begin position="1"/>
        <end position="281"/>
    </location>
</feature>
<dbReference type="HOGENOM" id="CLU_000288_81_4_1"/>
<dbReference type="GO" id="GO:0004674">
    <property type="term" value="F:protein serine/threonine kinase activity"/>
    <property type="evidence" value="ECO:0007669"/>
    <property type="project" value="UniProtKB-KW"/>
</dbReference>
<dbReference type="PANTHER" id="PTHR24055">
    <property type="entry name" value="MITOGEN-ACTIVATED PROTEIN KINASE"/>
    <property type="match status" value="1"/>
</dbReference>
<evidence type="ECO:0000313" key="6">
    <source>
        <dbReference type="Proteomes" id="UP000002058"/>
    </source>
</evidence>
<evidence type="ECO:0000313" key="5">
    <source>
        <dbReference type="EMBL" id="EEP78845.1"/>
    </source>
</evidence>
<dbReference type="InterPro" id="IPR011009">
    <property type="entry name" value="Kinase-like_dom_sf"/>
</dbReference>
<dbReference type="OrthoDB" id="5979581at2759"/>
<dbReference type="RefSeq" id="XP_002544174.1">
    <property type="nucleotide sequence ID" value="XM_002544128.1"/>
</dbReference>
<dbReference type="KEGG" id="ure:UREG_03691"/>
<evidence type="ECO:0000256" key="3">
    <source>
        <dbReference type="ARBA" id="ARBA00022840"/>
    </source>
</evidence>
<dbReference type="GO" id="GO:0005524">
    <property type="term" value="F:ATP binding"/>
    <property type="evidence" value="ECO:0007669"/>
    <property type="project" value="UniProtKB-KW"/>
</dbReference>
<dbReference type="EMBL" id="CH476616">
    <property type="protein sequence ID" value="EEP78845.1"/>
    <property type="molecule type" value="Genomic_DNA"/>
</dbReference>
<dbReference type="Gene3D" id="1.10.510.10">
    <property type="entry name" value="Transferase(Phosphotransferase) domain 1"/>
    <property type="match status" value="1"/>
</dbReference>
<keyword evidence="3" id="KW-0067">ATP-binding</keyword>
<keyword evidence="1" id="KW-0418">Kinase</keyword>
<dbReference type="InterPro" id="IPR000719">
    <property type="entry name" value="Prot_kinase_dom"/>
</dbReference>
<organism evidence="5 6">
    <name type="scientific">Uncinocarpus reesii (strain UAMH 1704)</name>
    <dbReference type="NCBI Taxonomy" id="336963"/>
    <lineage>
        <taxon>Eukaryota</taxon>
        <taxon>Fungi</taxon>
        <taxon>Dikarya</taxon>
        <taxon>Ascomycota</taxon>
        <taxon>Pezizomycotina</taxon>
        <taxon>Eurotiomycetes</taxon>
        <taxon>Eurotiomycetidae</taxon>
        <taxon>Onygenales</taxon>
        <taxon>Onygenaceae</taxon>
        <taxon>Uncinocarpus</taxon>
    </lineage>
</organism>
<dbReference type="PROSITE" id="PS50011">
    <property type="entry name" value="PROTEIN_KINASE_DOM"/>
    <property type="match status" value="1"/>
</dbReference>
<keyword evidence="2" id="KW-0547">Nucleotide-binding</keyword>
<keyword evidence="1" id="KW-0808">Transferase</keyword>
<accession>C4JLI3</accession>
<dbReference type="AlphaFoldDB" id="C4JLI3"/>
<reference evidence="6" key="1">
    <citation type="journal article" date="2009" name="Genome Res.">
        <title>Comparative genomic analyses of the human fungal pathogens Coccidioides and their relatives.</title>
        <authorList>
            <person name="Sharpton T.J."/>
            <person name="Stajich J.E."/>
            <person name="Rounsley S.D."/>
            <person name="Gardner M.J."/>
            <person name="Wortman J.R."/>
            <person name="Jordar V.S."/>
            <person name="Maiti R."/>
            <person name="Kodira C.D."/>
            <person name="Neafsey D.E."/>
            <person name="Zeng Q."/>
            <person name="Hung C.-Y."/>
            <person name="McMahan C."/>
            <person name="Muszewska A."/>
            <person name="Grynberg M."/>
            <person name="Mandel M.A."/>
            <person name="Kellner E.M."/>
            <person name="Barker B.M."/>
            <person name="Galgiani J.N."/>
            <person name="Orbach M.J."/>
            <person name="Kirkland T.N."/>
            <person name="Cole G.T."/>
            <person name="Henn M.R."/>
            <person name="Birren B.W."/>
            <person name="Taylor J.W."/>
        </authorList>
    </citation>
    <scope>NUCLEOTIDE SEQUENCE [LARGE SCALE GENOMIC DNA]</scope>
    <source>
        <strain evidence="6">UAMH 1704</strain>
    </source>
</reference>
<keyword evidence="6" id="KW-1185">Reference proteome</keyword>
<sequence>MAAFLPFGWPTIFKPSRMSPSKIMSSGDYGKHEYHMQEVILQDVQDTSHLVTYLGTFLLHGDGCNHRVLVFPLRGPAVNWDVPTRPLPAHMSAARQLLEALANLHKSGIVHRGELIKPIQVPEDLRTNMFYLGDFGQAAKIGSSAIPAGEPPIQYCSPDRLHKKGSTPACDMWSYMCIFAQLYIGWVPFNIYQRGIIASIIRIAGPLPEQWKGHYVDPHDSRDEWYYQNQPFNPEAVLNQYLRKDIDPVERRLVISVMSRGFCAGPEKRLTAAQLLQDPSFKAIMDIYCP</sequence>
<dbReference type="GeneID" id="8439554"/>
<protein>
    <recommendedName>
        <fullName evidence="4">Protein kinase domain-containing protein</fullName>
    </recommendedName>
</protein>
<dbReference type="STRING" id="336963.C4JLI3"/>
<name>C4JLI3_UNCRE</name>
<evidence type="ECO:0000256" key="1">
    <source>
        <dbReference type="ARBA" id="ARBA00022527"/>
    </source>
</evidence>
<dbReference type="SUPFAM" id="SSF56112">
    <property type="entry name" value="Protein kinase-like (PK-like)"/>
    <property type="match status" value="1"/>
</dbReference>
<dbReference type="Proteomes" id="UP000002058">
    <property type="component" value="Unassembled WGS sequence"/>
</dbReference>
<dbReference type="InParanoid" id="C4JLI3"/>
<evidence type="ECO:0000256" key="2">
    <source>
        <dbReference type="ARBA" id="ARBA00022741"/>
    </source>
</evidence>
<dbReference type="SMART" id="SM00220">
    <property type="entry name" value="S_TKc"/>
    <property type="match status" value="1"/>
</dbReference>
<dbReference type="eggNOG" id="ENOG502T0P2">
    <property type="taxonomic scope" value="Eukaryota"/>
</dbReference>
<dbReference type="OMA" id="GENEYRM"/>